<feature type="transmembrane region" description="Helical" evidence="1">
    <location>
        <begin position="1537"/>
        <end position="1562"/>
    </location>
</feature>
<feature type="transmembrane region" description="Helical" evidence="1">
    <location>
        <begin position="71"/>
        <end position="93"/>
    </location>
</feature>
<proteinExistence type="predicted"/>
<keyword evidence="1" id="KW-1133">Transmembrane helix</keyword>
<evidence type="ECO:0000256" key="1">
    <source>
        <dbReference type="SAM" id="Phobius"/>
    </source>
</evidence>
<evidence type="ECO:0008006" key="4">
    <source>
        <dbReference type="Google" id="ProtNLM"/>
    </source>
</evidence>
<feature type="transmembrane region" description="Helical" evidence="1">
    <location>
        <begin position="199"/>
        <end position="218"/>
    </location>
</feature>
<keyword evidence="1" id="KW-0812">Transmembrane</keyword>
<feature type="transmembrane region" description="Helical" evidence="1">
    <location>
        <begin position="230"/>
        <end position="260"/>
    </location>
</feature>
<feature type="transmembrane region" description="Helical" evidence="1">
    <location>
        <begin position="172"/>
        <end position="193"/>
    </location>
</feature>
<dbReference type="Proteomes" id="UP000692954">
    <property type="component" value="Unassembled WGS sequence"/>
</dbReference>
<gene>
    <name evidence="2" type="ORF">PSON_ATCC_30995.1.T1120135</name>
</gene>
<keyword evidence="1" id="KW-0472">Membrane</keyword>
<name>A0A8S1QN60_9CILI</name>
<reference evidence="2" key="1">
    <citation type="submission" date="2021-01" db="EMBL/GenBank/DDBJ databases">
        <authorList>
            <consortium name="Genoscope - CEA"/>
            <person name="William W."/>
        </authorList>
    </citation>
    <scope>NUCLEOTIDE SEQUENCE</scope>
</reference>
<feature type="transmembrane region" description="Helical" evidence="1">
    <location>
        <begin position="1055"/>
        <end position="1072"/>
    </location>
</feature>
<protein>
    <recommendedName>
        <fullName evidence="4">Transmembrane protein</fullName>
    </recommendedName>
</protein>
<evidence type="ECO:0000313" key="2">
    <source>
        <dbReference type="EMBL" id="CAD8116966.1"/>
    </source>
</evidence>
<dbReference type="PANTHER" id="PTHR31600:SF2">
    <property type="entry name" value="GAMETE ENRICHED GENE 10 PROTEIN-RELATED"/>
    <property type="match status" value="1"/>
</dbReference>
<dbReference type="InterPro" id="IPR052994">
    <property type="entry name" value="Tiny_macrocysts_regulators"/>
</dbReference>
<sequence length="1602" mass="190901">MKKLTYQCRSIHYLLNFDQNSKIQGLCYFIYLAQLFNLSGEFKPQTDIITIYSLIRGTFIFNILNEQYLTVIQIFFLIFNFTLIITLFANFLLNFIEKQVKWKLLIIFINGVLNVYPNVFFIPIIWLNIKLCFTQSLIHFPIALINLLISIFMTFLVVFFQRGDSLNQSENVTNNIVLLRLLVKFLEFLSIYLSFQNDTISLIFQLLIMLFNISLNALKFTQSSNQKVVLNILFLLFNLILLTNLTFMDYLIISTVVLLFHNSLLNIKSQQILMQGDTILSCQLAEKIYKNCLVDKQARVKLQIFKNNHKCLKCKAFYDIIGCILKSKATNERNKLIYASFIQNKWPLRALVELHKEKSEDFYYQSALLTFQKLNICKIQIANYILTSYKSEIACKLVLDQILQLIENLIKFWNQIAMNQINLVQFYRQSQNIGLQINELNIVMEKNYNLKSHKLLGNSQLDVISLRLQQVYYCIANVDLIKAQQMEEMINEVFRFEKYQQFKTLDSNQLIMNRFMLLKTSLIYNINQLIKPNYEQISQFVETSLEDIKMIKSSLDLMPQFLVEIHDQLTEIFIQKGQSHLTQQGQSTFFQNPKGYIVPCNIHILPIQGENDYFINALLTKEQNYNEQIIFGMNGRLYGMTQGFFELTQQSLIFENYTKRFSINDIIEKGALIQYYIENIIEQIANLKLNIEKHQNYTLTELISYWQYPENHFNCVLSTNYIMKQCYSSNHVLSFSNFISHKTFLQSSKPSTVQISEFEESLLNSRELNIDGCEWQILNNNYNNSIRYMLDQLGDIQKVNRGKIYLIYSLSFRKIYIGKKTLGYFLLEIKDCKQDYTQKHNSNYYASLQTKRSESSKINKQSYGFPEEDIEIINSERPQSNEEVQNQIQNINLKNHLLYLNKIEHDRQMLFNNYLSSISVTKQKMQSYDFENTSRLLKLQTDRQPKKQLLTTRIELQSINIQQDDDDVIQAVEQEFQEIILERKIVNQQVLNEDNNDTEREKLFKESNQKQNKKIQSKMKTKRIYKNKMNSLKDIYLYLDHISKQKFIISCLKKFTYFSICVIFLLIINIAVESFEVRRHIQNNDVFLKNTITKVEFHKKLTIKLNLYVLFELSQLSIININQYVIQMALSESQLVYSWNKYEKEYLILNNYVSDGSVDLEQFHMILEQYNTELRQIYQNSSFQRFKFTNYTHYIFQYFYREIIQDLDNYQDEQPDLIQTLLFTVLCFLFVIYQIRFLYAKQQIIIQILKLIQQTNITKIQNHIARLSTIKETFETKLDHNQNYNSNSKNWKLTSYLTIIQEDSHLHLERQQNKKIYELEGNLNHHYILPNFIVVTVLCLFIITGSILQEKYYQDNYLEIEKQFLKLNIVLDSGLLYGTLIKTNKIFDLSDQMFIKLINHFEDCMELLVDISKEILINLEFLQEDEKFNFLVSDYCLNYRDNIKYCLDDQYPYKDMHQLIDRGMMSLINNIQKQKITEFQFELVQKQSQNDSDALLSFLQSQSFINTFLVYFYETTYILSQQIDQIYKIQYEQSNRYVFLMQFYEIAVGISVGIMYLIYGYFTQLYHKIDFKYIILFLRTIPNEQMNQKNFLHQMKRIVQEQ</sequence>
<keyword evidence="3" id="KW-1185">Reference proteome</keyword>
<dbReference type="EMBL" id="CAJJDN010000112">
    <property type="protein sequence ID" value="CAD8116966.1"/>
    <property type="molecule type" value="Genomic_DNA"/>
</dbReference>
<accession>A0A8S1QN60</accession>
<organism evidence="2 3">
    <name type="scientific">Paramecium sonneborni</name>
    <dbReference type="NCBI Taxonomy" id="65129"/>
    <lineage>
        <taxon>Eukaryota</taxon>
        <taxon>Sar</taxon>
        <taxon>Alveolata</taxon>
        <taxon>Ciliophora</taxon>
        <taxon>Intramacronucleata</taxon>
        <taxon>Oligohymenophorea</taxon>
        <taxon>Peniculida</taxon>
        <taxon>Parameciidae</taxon>
        <taxon>Paramecium</taxon>
    </lineage>
</organism>
<feature type="transmembrane region" description="Helical" evidence="1">
    <location>
        <begin position="1217"/>
        <end position="1239"/>
    </location>
</feature>
<feature type="transmembrane region" description="Helical" evidence="1">
    <location>
        <begin position="105"/>
        <end position="126"/>
    </location>
</feature>
<dbReference type="PANTHER" id="PTHR31600">
    <property type="entry name" value="TINY MACROCYSTS PROTEIN B-RELATED"/>
    <property type="match status" value="1"/>
</dbReference>
<feature type="transmembrane region" description="Helical" evidence="1">
    <location>
        <begin position="1327"/>
        <end position="1348"/>
    </location>
</feature>
<comment type="caution">
    <text evidence="2">The sequence shown here is derived from an EMBL/GenBank/DDBJ whole genome shotgun (WGS) entry which is preliminary data.</text>
</comment>
<dbReference type="OrthoDB" id="302428at2759"/>
<feature type="transmembrane region" description="Helical" evidence="1">
    <location>
        <begin position="138"/>
        <end position="160"/>
    </location>
</feature>
<evidence type="ECO:0000313" key="3">
    <source>
        <dbReference type="Proteomes" id="UP000692954"/>
    </source>
</evidence>